<feature type="compositionally biased region" description="Polar residues" evidence="8">
    <location>
        <begin position="365"/>
        <end position="385"/>
    </location>
</feature>
<dbReference type="PANTHER" id="PTHR22934">
    <property type="entry name" value="PROTEIN ESC1/WETA-RELATED"/>
    <property type="match status" value="1"/>
</dbReference>
<protein>
    <recommendedName>
        <fullName evidence="2">Developmental regulatory protein wetA</fullName>
    </recommendedName>
</protein>
<keyword evidence="7" id="KW-0183">Conidiation</keyword>
<proteinExistence type="inferred from homology"/>
<dbReference type="EMBL" id="MPSH01000025">
    <property type="protein sequence ID" value="PNH29608.1"/>
    <property type="molecule type" value="Genomic_DNA"/>
</dbReference>
<feature type="region of interest" description="Disordered" evidence="8">
    <location>
        <begin position="631"/>
        <end position="755"/>
    </location>
</feature>
<evidence type="ECO:0000256" key="2">
    <source>
        <dbReference type="ARBA" id="ARBA00015342"/>
    </source>
</evidence>
<keyword evidence="3" id="KW-0749">Sporulation</keyword>
<evidence type="ECO:0000256" key="3">
    <source>
        <dbReference type="ARBA" id="ARBA00022969"/>
    </source>
</evidence>
<feature type="compositionally biased region" description="Low complexity" evidence="8">
    <location>
        <begin position="315"/>
        <end position="341"/>
    </location>
</feature>
<feature type="region of interest" description="Disordered" evidence="8">
    <location>
        <begin position="365"/>
        <end position="390"/>
    </location>
</feature>
<feature type="region of interest" description="Disordered" evidence="8">
    <location>
        <begin position="129"/>
        <end position="158"/>
    </location>
</feature>
<accession>A0AA44WHC6</accession>
<gene>
    <name evidence="9" type="ORF">BJF96_g7001</name>
</gene>
<evidence type="ECO:0000256" key="5">
    <source>
        <dbReference type="ARBA" id="ARBA00023159"/>
    </source>
</evidence>
<feature type="compositionally biased region" description="Low complexity" evidence="8">
    <location>
        <begin position="147"/>
        <end position="157"/>
    </location>
</feature>
<evidence type="ECO:0000313" key="9">
    <source>
        <dbReference type="EMBL" id="PNH29608.1"/>
    </source>
</evidence>
<evidence type="ECO:0000256" key="4">
    <source>
        <dbReference type="ARBA" id="ARBA00023015"/>
    </source>
</evidence>
<feature type="region of interest" description="Disordered" evidence="8">
    <location>
        <begin position="238"/>
        <end position="268"/>
    </location>
</feature>
<keyword evidence="6" id="KW-0804">Transcription</keyword>
<dbReference type="AlphaFoldDB" id="A0AA44WHC6"/>
<dbReference type="GO" id="GO:0048315">
    <property type="term" value="P:conidium formation"/>
    <property type="evidence" value="ECO:0007669"/>
    <property type="project" value="UniProtKB-KW"/>
</dbReference>
<dbReference type="GO" id="GO:0030435">
    <property type="term" value="P:sporulation resulting in formation of a cellular spore"/>
    <property type="evidence" value="ECO:0007669"/>
    <property type="project" value="UniProtKB-KW"/>
</dbReference>
<comment type="similarity">
    <text evidence="1">Belongs to the wetA family.</text>
</comment>
<comment type="caution">
    <text evidence="9">The sequence shown here is derived from an EMBL/GenBank/DDBJ whole genome shotgun (WGS) entry which is preliminary data.</text>
</comment>
<feature type="region of interest" description="Disordered" evidence="8">
    <location>
        <begin position="289"/>
        <end position="342"/>
    </location>
</feature>
<reference evidence="9 10" key="1">
    <citation type="submission" date="2017-12" db="EMBL/GenBank/DDBJ databases">
        <title>Comparative genomics yields insights into virulence evolution of Verticillium dahliae.</title>
        <authorList>
            <person name="Fan R."/>
            <person name="Armitage A.D."/>
            <person name="Cascant-Lopez E."/>
            <person name="Sobczyk M."/>
            <person name="Cockerton H.M."/>
            <person name="Harrison R.J."/>
        </authorList>
    </citation>
    <scope>NUCLEOTIDE SEQUENCE [LARGE SCALE GENOMIC DNA]</scope>
    <source>
        <strain evidence="9 10">12008</strain>
    </source>
</reference>
<evidence type="ECO:0000256" key="8">
    <source>
        <dbReference type="SAM" id="MobiDB-lite"/>
    </source>
</evidence>
<dbReference type="PANTHER" id="PTHR22934:SF25">
    <property type="entry name" value="DEVELOPMENTAL REGULATORY PROTEIN WETA"/>
    <property type="match status" value="1"/>
</dbReference>
<feature type="compositionally biased region" description="Low complexity" evidence="8">
    <location>
        <begin position="639"/>
        <end position="649"/>
    </location>
</feature>
<feature type="compositionally biased region" description="Low complexity" evidence="8">
    <location>
        <begin position="681"/>
        <end position="714"/>
    </location>
</feature>
<organism evidence="9 10">
    <name type="scientific">Verticillium dahliae</name>
    <name type="common">Verticillium wilt</name>
    <dbReference type="NCBI Taxonomy" id="27337"/>
    <lineage>
        <taxon>Eukaryota</taxon>
        <taxon>Fungi</taxon>
        <taxon>Dikarya</taxon>
        <taxon>Ascomycota</taxon>
        <taxon>Pezizomycotina</taxon>
        <taxon>Sordariomycetes</taxon>
        <taxon>Hypocreomycetidae</taxon>
        <taxon>Glomerellales</taxon>
        <taxon>Plectosphaerellaceae</taxon>
        <taxon>Verticillium</taxon>
    </lineage>
</organism>
<evidence type="ECO:0000256" key="1">
    <source>
        <dbReference type="ARBA" id="ARBA00008881"/>
    </source>
</evidence>
<dbReference type="Proteomes" id="UP000236305">
    <property type="component" value="Unassembled WGS sequence"/>
</dbReference>
<name>A0AA44WHC6_VERDA</name>
<feature type="region of interest" description="Disordered" evidence="8">
    <location>
        <begin position="1"/>
        <end position="22"/>
    </location>
</feature>
<evidence type="ECO:0000256" key="7">
    <source>
        <dbReference type="ARBA" id="ARBA00023321"/>
    </source>
</evidence>
<feature type="region of interest" description="Disordered" evidence="8">
    <location>
        <begin position="778"/>
        <end position="801"/>
    </location>
</feature>
<feature type="compositionally biased region" description="Basic residues" evidence="8">
    <location>
        <begin position="134"/>
        <end position="146"/>
    </location>
</feature>
<feature type="compositionally biased region" description="Gly residues" evidence="8">
    <location>
        <begin position="238"/>
        <end position="249"/>
    </location>
</feature>
<evidence type="ECO:0000256" key="6">
    <source>
        <dbReference type="ARBA" id="ARBA00023163"/>
    </source>
</evidence>
<keyword evidence="5" id="KW-0010">Activator</keyword>
<dbReference type="InterPro" id="IPR040112">
    <property type="entry name" value="WetA"/>
</dbReference>
<keyword evidence="4" id="KW-0805">Transcription regulation</keyword>
<sequence length="828" mass="87372">MTVPVSHYERPGSSGTGPQVKSEYDDLGYSAVQFSVDSLDADVVNFEAGKDAYHGGSTAAHNEAMDWGSAMPADDLRFDDFLDLDSMSHTGDEWPDQPDSLFFDMPALDGSTSTTSVSDDFDDLLSCHSQQQHNHQHHLHHLHQHQHQQQQQQQLLQVPPVEARTSTTAGPAATSCMAAGSSVGSASGGSGAIRFPSAHQEDCGPAAEVTDVTAHIRPGKSQPSPAIARGGVGLGLGRGGGGGGAGGRVPGEQRKTPSTYPDTALGLGGTEAISDSELLRLEGISLKASPTRVPPLGHVSHSQPPTPLLHQGQGPATSKPTPATTTTTTSSSSSSTAAATTGSRSFFKAVASKIQKAATVRSKPSFSRTTINTTERDSSTMSTLSIDRPISPAISPRKAFKLRPDQQQMGIPDGSHPQQQRLPISPPNSATIPQGLSDPFCNGFVEDPFAFDPSVASGPSPAVYKRQAPHTPIDTPVLEDDKSTMYFQQPIHPHQGGIAQANKATWPLPSSSAHADSHGNMAWSNSFAQSDGLDTTQWWHGPVDLNDASSQFQAQNARNATYNLALHTQQAAGGAGRDMAYEYHDQGQQQQQHMPTAGNPHEMSGLMIQMSQANRSSSSPVVQSGAYTHMPQHHHAVVQHHQQQLQHQMPPQPQTERRPRMPRAPSAGARHMTTPMRRQRPSSANRNRARDSSSASPTPNGRSRNSSGSSNAGGPVIGASVKKRRSFQTPAGGRPGHPRTPSAGSSGALGLGIGMGDGGGGGGGFVNFTPSDHTLLMTGVAPSGSSKTKARREKEALEKRRRMSEAALKAVAAAGGDIDKLVEEGFVF</sequence>
<evidence type="ECO:0000313" key="10">
    <source>
        <dbReference type="Proteomes" id="UP000236305"/>
    </source>
</evidence>